<evidence type="ECO:0000313" key="1">
    <source>
        <dbReference type="EMBL" id="GGN43624.1"/>
    </source>
</evidence>
<dbReference type="AlphaFoldDB" id="A0A918CXI6"/>
<dbReference type="RefSeq" id="WP_189269109.1">
    <property type="nucleotide sequence ID" value="NZ_BMML01000040.1"/>
</dbReference>
<dbReference type="Proteomes" id="UP000653411">
    <property type="component" value="Unassembled WGS sequence"/>
</dbReference>
<organism evidence="1 2">
    <name type="scientific">Streptomyces fuscichromogenes</name>
    <dbReference type="NCBI Taxonomy" id="1324013"/>
    <lineage>
        <taxon>Bacteria</taxon>
        <taxon>Bacillati</taxon>
        <taxon>Actinomycetota</taxon>
        <taxon>Actinomycetes</taxon>
        <taxon>Kitasatosporales</taxon>
        <taxon>Streptomycetaceae</taxon>
        <taxon>Streptomyces</taxon>
    </lineage>
</organism>
<dbReference type="EMBL" id="BMML01000040">
    <property type="protein sequence ID" value="GGN43624.1"/>
    <property type="molecule type" value="Genomic_DNA"/>
</dbReference>
<dbReference type="GO" id="GO:0004497">
    <property type="term" value="F:monooxygenase activity"/>
    <property type="evidence" value="ECO:0007669"/>
    <property type="project" value="InterPro"/>
</dbReference>
<dbReference type="InterPro" id="IPR036396">
    <property type="entry name" value="Cyt_P450_sf"/>
</dbReference>
<gene>
    <name evidence="1" type="ORF">GCM10011578_093880</name>
</gene>
<accession>A0A918CXI6</accession>
<reference evidence="1" key="1">
    <citation type="journal article" date="2014" name="Int. J. Syst. Evol. Microbiol.">
        <title>Complete genome sequence of Corynebacterium casei LMG S-19264T (=DSM 44701T), isolated from a smear-ripened cheese.</title>
        <authorList>
            <consortium name="US DOE Joint Genome Institute (JGI-PGF)"/>
            <person name="Walter F."/>
            <person name="Albersmeier A."/>
            <person name="Kalinowski J."/>
            <person name="Ruckert C."/>
        </authorList>
    </citation>
    <scope>NUCLEOTIDE SEQUENCE</scope>
    <source>
        <strain evidence="1">CGMCC 4.7110</strain>
    </source>
</reference>
<dbReference type="GO" id="GO:0005506">
    <property type="term" value="F:iron ion binding"/>
    <property type="evidence" value="ECO:0007669"/>
    <property type="project" value="InterPro"/>
</dbReference>
<evidence type="ECO:0000313" key="2">
    <source>
        <dbReference type="Proteomes" id="UP000653411"/>
    </source>
</evidence>
<name>A0A918CXI6_9ACTN</name>
<protein>
    <submittedName>
        <fullName evidence="1">Uncharacterized protein</fullName>
    </submittedName>
</protein>
<proteinExistence type="predicted"/>
<comment type="caution">
    <text evidence="1">The sequence shown here is derived from an EMBL/GenBank/DDBJ whole genome shotgun (WGS) entry which is preliminary data.</text>
</comment>
<dbReference type="GO" id="GO:0020037">
    <property type="term" value="F:heme binding"/>
    <property type="evidence" value="ECO:0007669"/>
    <property type="project" value="InterPro"/>
</dbReference>
<keyword evidence="2" id="KW-1185">Reference proteome</keyword>
<dbReference type="Gene3D" id="1.10.630.10">
    <property type="entry name" value="Cytochrome P450"/>
    <property type="match status" value="1"/>
</dbReference>
<sequence length="83" mass="8922">MDGRPLIDDELLVNCLSLLLGAVVTTAQTISATLVELAGAGDGEGRCPHDAPLDGLVDEALRWSSPVNHFMRRARVDVEMHGR</sequence>
<dbReference type="SUPFAM" id="SSF48264">
    <property type="entry name" value="Cytochrome P450"/>
    <property type="match status" value="1"/>
</dbReference>
<dbReference type="GO" id="GO:0016705">
    <property type="term" value="F:oxidoreductase activity, acting on paired donors, with incorporation or reduction of molecular oxygen"/>
    <property type="evidence" value="ECO:0007669"/>
    <property type="project" value="InterPro"/>
</dbReference>
<reference evidence="1" key="2">
    <citation type="submission" date="2020-09" db="EMBL/GenBank/DDBJ databases">
        <authorList>
            <person name="Sun Q."/>
            <person name="Zhou Y."/>
        </authorList>
    </citation>
    <scope>NUCLEOTIDE SEQUENCE</scope>
    <source>
        <strain evidence="1">CGMCC 4.7110</strain>
    </source>
</reference>